<comment type="caution">
    <text evidence="2">The sequence shown here is derived from an EMBL/GenBank/DDBJ whole genome shotgun (WGS) entry which is preliminary data.</text>
</comment>
<dbReference type="AlphaFoldDB" id="A0A8S1JUK4"/>
<evidence type="ECO:0000256" key="1">
    <source>
        <dbReference type="SAM" id="MobiDB-lite"/>
    </source>
</evidence>
<feature type="region of interest" description="Disordered" evidence="1">
    <location>
        <begin position="1"/>
        <end position="21"/>
    </location>
</feature>
<dbReference type="EMBL" id="CAJJDN010000001">
    <property type="protein sequence ID" value="CAD8046283.1"/>
    <property type="molecule type" value="Genomic_DNA"/>
</dbReference>
<keyword evidence="3" id="KW-1185">Reference proteome</keyword>
<proteinExistence type="predicted"/>
<feature type="compositionally biased region" description="Polar residues" evidence="1">
    <location>
        <begin position="1"/>
        <end position="16"/>
    </location>
</feature>
<reference evidence="2" key="1">
    <citation type="submission" date="2021-01" db="EMBL/GenBank/DDBJ databases">
        <authorList>
            <consortium name="Genoscope - CEA"/>
            <person name="William W."/>
        </authorList>
    </citation>
    <scope>NUCLEOTIDE SEQUENCE</scope>
</reference>
<name>A0A8S1JUK4_9CILI</name>
<dbReference type="Proteomes" id="UP000692954">
    <property type="component" value="Unassembled WGS sequence"/>
</dbReference>
<evidence type="ECO:0000313" key="2">
    <source>
        <dbReference type="EMBL" id="CAD8046283.1"/>
    </source>
</evidence>
<gene>
    <name evidence="2" type="ORF">PSON_ATCC_30995.1.T0010533</name>
</gene>
<evidence type="ECO:0000313" key="3">
    <source>
        <dbReference type="Proteomes" id="UP000692954"/>
    </source>
</evidence>
<accession>A0A8S1JUK4</accession>
<organism evidence="2 3">
    <name type="scientific">Paramecium sonneborni</name>
    <dbReference type="NCBI Taxonomy" id="65129"/>
    <lineage>
        <taxon>Eukaryota</taxon>
        <taxon>Sar</taxon>
        <taxon>Alveolata</taxon>
        <taxon>Ciliophora</taxon>
        <taxon>Intramacronucleata</taxon>
        <taxon>Oligohymenophorea</taxon>
        <taxon>Peniculida</taxon>
        <taxon>Parameciidae</taxon>
        <taxon>Paramecium</taxon>
    </lineage>
</organism>
<sequence length="304" mass="36506">MTSIHSLISQAKQQDLQNKRSSKILQKPIAKWKNKLVKSSQSHFMQRDQGEQIYQIVHLDRNVESNQNIGYKYRSLGALFIDNFLMKGKILERQYENHSVEYKLSFFTQNTGIYSRDNLEYDKMMHFYKLLRYEMITENNRNTYEGKINRPYECFNFLFIDGKLDGIKKKMNYDLLRIMGINEEMIDDYIQKENQLPIFWDISKFVNINDGIYYNSNLINFQGEIFTSQIQIKRFIQSNSSQKISNQFLYFIYNCDRSQLNVNKIEKNFLSYFQLQSLSIKQQMQIQKSRIMKPCLFKPIIDQK</sequence>
<protein>
    <submittedName>
        <fullName evidence="2">Uncharacterized protein</fullName>
    </submittedName>
</protein>
<dbReference type="OrthoDB" id="299734at2759"/>